<keyword evidence="10" id="KW-1185">Reference proteome</keyword>
<evidence type="ECO:0000313" key="10">
    <source>
        <dbReference type="Proteomes" id="UP000033647"/>
    </source>
</evidence>
<dbReference type="GO" id="GO:0016020">
    <property type="term" value="C:membrane"/>
    <property type="evidence" value="ECO:0007669"/>
    <property type="project" value="UniProtKB-SubCell"/>
</dbReference>
<evidence type="ECO:0000256" key="3">
    <source>
        <dbReference type="ARBA" id="ARBA00022989"/>
    </source>
</evidence>
<keyword evidence="4 7" id="KW-0472">Membrane</keyword>
<feature type="transmembrane region" description="Helical" evidence="7">
    <location>
        <begin position="234"/>
        <end position="259"/>
    </location>
</feature>
<dbReference type="AlphaFoldDB" id="A0A0F4G7K0"/>
<reference evidence="9 10" key="1">
    <citation type="submission" date="2015-03" db="EMBL/GenBank/DDBJ databases">
        <title>RNA-seq based gene annotation and comparative genomics of four Zymoseptoria species reveal species-specific pathogenicity related genes and transposable element activity.</title>
        <authorList>
            <person name="Grandaubert J."/>
            <person name="Bhattacharyya A."/>
            <person name="Stukenbrock E.H."/>
        </authorList>
    </citation>
    <scope>NUCLEOTIDE SEQUENCE [LARGE SCALE GENOMIC DNA]</scope>
    <source>
        <strain evidence="9 10">Zb18110</strain>
    </source>
</reference>
<dbReference type="Proteomes" id="UP000033647">
    <property type="component" value="Unassembled WGS sequence"/>
</dbReference>
<gene>
    <name evidence="9" type="ORF">TI39_contig4330g00010</name>
</gene>
<dbReference type="STRING" id="1047168.A0A0F4G7K0"/>
<feature type="transmembrane region" description="Helical" evidence="7">
    <location>
        <begin position="198"/>
        <end position="222"/>
    </location>
</feature>
<evidence type="ECO:0000313" key="9">
    <source>
        <dbReference type="EMBL" id="KJX93356.1"/>
    </source>
</evidence>
<dbReference type="Pfam" id="PF20684">
    <property type="entry name" value="Fung_rhodopsin"/>
    <property type="match status" value="1"/>
</dbReference>
<feature type="compositionally biased region" description="Low complexity" evidence="6">
    <location>
        <begin position="436"/>
        <end position="451"/>
    </location>
</feature>
<dbReference type="PANTHER" id="PTHR33048">
    <property type="entry name" value="PTH11-LIKE INTEGRAL MEMBRANE PROTEIN (AFU_ORTHOLOGUE AFUA_5G11245)"/>
    <property type="match status" value="1"/>
</dbReference>
<dbReference type="InterPro" id="IPR049326">
    <property type="entry name" value="Rhodopsin_dom_fungi"/>
</dbReference>
<comment type="caution">
    <text evidence="9">The sequence shown here is derived from an EMBL/GenBank/DDBJ whole genome shotgun (WGS) entry which is preliminary data.</text>
</comment>
<feature type="transmembrane region" description="Helical" evidence="7">
    <location>
        <begin position="150"/>
        <end position="178"/>
    </location>
</feature>
<feature type="transmembrane region" description="Helical" evidence="7">
    <location>
        <begin position="279"/>
        <end position="299"/>
    </location>
</feature>
<feature type="compositionally biased region" description="Polar residues" evidence="6">
    <location>
        <begin position="400"/>
        <end position="415"/>
    </location>
</feature>
<evidence type="ECO:0000256" key="7">
    <source>
        <dbReference type="SAM" id="Phobius"/>
    </source>
</evidence>
<evidence type="ECO:0000256" key="5">
    <source>
        <dbReference type="ARBA" id="ARBA00038359"/>
    </source>
</evidence>
<name>A0A0F4G7K0_9PEZI</name>
<evidence type="ECO:0000256" key="1">
    <source>
        <dbReference type="ARBA" id="ARBA00004141"/>
    </source>
</evidence>
<evidence type="ECO:0000256" key="4">
    <source>
        <dbReference type="ARBA" id="ARBA00023136"/>
    </source>
</evidence>
<dbReference type="InterPro" id="IPR052337">
    <property type="entry name" value="SAT4-like"/>
</dbReference>
<protein>
    <recommendedName>
        <fullName evidence="8">Rhodopsin domain-containing protein</fullName>
    </recommendedName>
</protein>
<dbReference type="EMBL" id="LAFY01004289">
    <property type="protein sequence ID" value="KJX93356.1"/>
    <property type="molecule type" value="Genomic_DNA"/>
</dbReference>
<feature type="region of interest" description="Disordered" evidence="6">
    <location>
        <begin position="380"/>
        <end position="465"/>
    </location>
</feature>
<keyword evidence="2 7" id="KW-0812">Transmembrane</keyword>
<proteinExistence type="inferred from homology"/>
<feature type="domain" description="Rhodopsin" evidence="8">
    <location>
        <begin position="80"/>
        <end position="294"/>
    </location>
</feature>
<keyword evidence="3 7" id="KW-1133">Transmembrane helix</keyword>
<dbReference type="PANTHER" id="PTHR33048:SF47">
    <property type="entry name" value="INTEGRAL MEMBRANE PROTEIN-RELATED"/>
    <property type="match status" value="1"/>
</dbReference>
<dbReference type="OrthoDB" id="444631at2759"/>
<comment type="similarity">
    <text evidence="5">Belongs to the SAT4 family.</text>
</comment>
<organism evidence="9 10">
    <name type="scientific">Zymoseptoria brevis</name>
    <dbReference type="NCBI Taxonomy" id="1047168"/>
    <lineage>
        <taxon>Eukaryota</taxon>
        <taxon>Fungi</taxon>
        <taxon>Dikarya</taxon>
        <taxon>Ascomycota</taxon>
        <taxon>Pezizomycotina</taxon>
        <taxon>Dothideomycetes</taxon>
        <taxon>Dothideomycetidae</taxon>
        <taxon>Mycosphaerellales</taxon>
        <taxon>Mycosphaerellaceae</taxon>
        <taxon>Zymoseptoria</taxon>
    </lineage>
</organism>
<evidence type="ECO:0000259" key="8">
    <source>
        <dbReference type="Pfam" id="PF20684"/>
    </source>
</evidence>
<comment type="subcellular location">
    <subcellularLocation>
        <location evidence="1">Membrane</location>
        <topology evidence="1">Multi-pass membrane protein</topology>
    </subcellularLocation>
</comment>
<evidence type="ECO:0000256" key="2">
    <source>
        <dbReference type="ARBA" id="ARBA00022692"/>
    </source>
</evidence>
<feature type="transmembrane region" description="Helical" evidence="7">
    <location>
        <begin position="17"/>
        <end position="36"/>
    </location>
</feature>
<feature type="transmembrane region" description="Helical" evidence="7">
    <location>
        <begin position="78"/>
        <end position="96"/>
    </location>
</feature>
<sequence>MALIPRAASSSVHYEQIPFIVFTIILMIVTLSSTCFGAQKDINFWEVVDGRCIHTPCHGKQAMQPHSNRSHTHGRVQIATLALSSTFTIGIFYGVGNSNHDFDNSDNLDILRTVSVVALYSYIATVFFLRTSFLLLYLRLDRRIIMRWIVFAASPIVFTQTCSLVIGAAFSCAPPTLIWTKRIASSGQCWTSGSMQTFLNVSGILVSAVDASILATSLCMAGTRRGLKAKKWSVIVPLVLGVLTVIAGCIRCYYSWTLVDANHSYRKVALPAMFAQVEVHLALLCSTVVTVTGLLPLALKEISRRNTLALSPPRPWSVPFRLGHTPPLTPKGVLQPQMSMAKNSKQRLQLTIPERPLLRSGPTSDSPQVTSVVSPMSAVYEQESPTLSGSSPRWPAEELWSSTPASPDTIESVNFSRPRFMPMRSGKTPGLVRIPSRSGTSSSTYSQSTLTAQVPEKAQGGESDVRTAYTNAKRWSYSRRFPVKPSSSAPSSATNTTSVIALFPKDAPQLPPLRLSVDSARTRYSSRPVTGRSSTVSSIDEVHELEARPRPWVPRRTNSNVSTISSIHDRVRMPSIEGRLEGQAPWIYDAAGKVIVPQKQKRSMSLHSAG</sequence>
<feature type="transmembrane region" description="Helical" evidence="7">
    <location>
        <begin position="116"/>
        <end position="138"/>
    </location>
</feature>
<accession>A0A0F4G7K0</accession>
<evidence type="ECO:0000256" key="6">
    <source>
        <dbReference type="SAM" id="MobiDB-lite"/>
    </source>
</evidence>